<gene>
    <name evidence="3" type="ORF">C4K68_01140</name>
</gene>
<dbReference type="InterPro" id="IPR025877">
    <property type="entry name" value="MobA-like_NTP_Trfase"/>
</dbReference>
<comment type="caution">
    <text evidence="3">The sequence shown here is derived from an EMBL/GenBank/DDBJ whole genome shotgun (WGS) entry which is preliminary data.</text>
</comment>
<dbReference type="GO" id="GO:0016779">
    <property type="term" value="F:nucleotidyltransferase activity"/>
    <property type="evidence" value="ECO:0007669"/>
    <property type="project" value="UniProtKB-ARBA"/>
</dbReference>
<protein>
    <submittedName>
        <fullName evidence="3">Molybdopterin-guanine dinucleotide biosynthesis protein MobA</fullName>
    </submittedName>
</protein>
<evidence type="ECO:0000313" key="3">
    <source>
        <dbReference type="EMBL" id="PPC79221.1"/>
    </source>
</evidence>
<proteinExistence type="predicted"/>
<dbReference type="PANTHER" id="PTHR43777:SF1">
    <property type="entry name" value="MOLYBDENUM COFACTOR CYTIDYLYLTRANSFERASE"/>
    <property type="match status" value="1"/>
</dbReference>
<dbReference type="Pfam" id="PF12804">
    <property type="entry name" value="NTP_transf_3"/>
    <property type="match status" value="1"/>
</dbReference>
<dbReference type="SUPFAM" id="SSF53448">
    <property type="entry name" value="Nucleotide-diphospho-sugar transferases"/>
    <property type="match status" value="1"/>
</dbReference>
<dbReference type="PANTHER" id="PTHR43777">
    <property type="entry name" value="MOLYBDENUM COFACTOR CYTIDYLYLTRANSFERASE"/>
    <property type="match status" value="1"/>
</dbReference>
<keyword evidence="1" id="KW-0460">Magnesium</keyword>
<dbReference type="InterPro" id="IPR029044">
    <property type="entry name" value="Nucleotide-diphossugar_trans"/>
</dbReference>
<name>A0A2S5KWJ0_9PROT</name>
<dbReference type="CDD" id="cd04182">
    <property type="entry name" value="GT_2_like_f"/>
    <property type="match status" value="1"/>
</dbReference>
<evidence type="ECO:0000256" key="1">
    <source>
        <dbReference type="ARBA" id="ARBA00022842"/>
    </source>
</evidence>
<dbReference type="OrthoDB" id="5298793at2"/>
<organism evidence="3 4">
    <name type="scientific">Proteobacteria bacterium 228</name>
    <dbReference type="NCBI Taxonomy" id="2083153"/>
    <lineage>
        <taxon>Bacteria</taxon>
        <taxon>Pseudomonadati</taxon>
        <taxon>Pseudomonadota</taxon>
    </lineage>
</organism>
<dbReference type="Gene3D" id="3.90.550.10">
    <property type="entry name" value="Spore Coat Polysaccharide Biosynthesis Protein SpsA, Chain A"/>
    <property type="match status" value="1"/>
</dbReference>
<dbReference type="EMBL" id="PRLP01000004">
    <property type="protein sequence ID" value="PPC79221.1"/>
    <property type="molecule type" value="Genomic_DNA"/>
</dbReference>
<dbReference type="AlphaFoldDB" id="A0A2S5KWJ0"/>
<evidence type="ECO:0000313" key="4">
    <source>
        <dbReference type="Proteomes" id="UP000238196"/>
    </source>
</evidence>
<dbReference type="Proteomes" id="UP000238196">
    <property type="component" value="Unassembled WGS sequence"/>
</dbReference>
<reference evidence="3 4" key="1">
    <citation type="submission" date="2018-02" db="EMBL/GenBank/DDBJ databases">
        <title>novel marine gammaproteobacteria from coastal saline agro ecosystem.</title>
        <authorList>
            <person name="Krishnan R."/>
            <person name="Ramesh Kumar N."/>
        </authorList>
    </citation>
    <scope>NUCLEOTIDE SEQUENCE [LARGE SCALE GENOMIC DNA]</scope>
    <source>
        <strain evidence="3 4">228</strain>
    </source>
</reference>
<sequence>MASMTDNRSPFKTAAIVLAAGKGTRYKHEGKTLANKLLVPCTGLNGKRRSVLEHTLSSFAGKVDQLIVVTRPEYPDVLSLAANYHATVISLPSSGMGDSISAAVPAVADAAVVMVALGDMPYIKDSTLEAILAHASEEAIVTPLYEGQRGHPVCFGRRYLPMLAELHGDVGARHLLQDFDVTDVVVDDPGVLHDIDVPEK</sequence>
<accession>A0A2S5KWJ0</accession>
<evidence type="ECO:0000259" key="2">
    <source>
        <dbReference type="Pfam" id="PF12804"/>
    </source>
</evidence>
<feature type="domain" description="MobA-like NTP transferase" evidence="2">
    <location>
        <begin position="15"/>
        <end position="178"/>
    </location>
</feature>